<dbReference type="AlphaFoldDB" id="A0A8B9MDZ1"/>
<dbReference type="SUPFAM" id="SSF52540">
    <property type="entry name" value="P-loop containing nucleoside triphosphate hydrolases"/>
    <property type="match status" value="1"/>
</dbReference>
<evidence type="ECO:0000313" key="2">
    <source>
        <dbReference type="Ensembl" id="ENSANIP00000006780.1"/>
    </source>
</evidence>
<dbReference type="InterPro" id="IPR043136">
    <property type="entry name" value="B30.2/SPRY_sf"/>
</dbReference>
<evidence type="ECO:0000256" key="1">
    <source>
        <dbReference type="SAM" id="MobiDB-lite"/>
    </source>
</evidence>
<dbReference type="Gene3D" id="3.40.50.300">
    <property type="entry name" value="P-loop containing nucleotide triphosphate hydrolases"/>
    <property type="match status" value="1"/>
</dbReference>
<dbReference type="Gene3D" id="2.60.120.920">
    <property type="match status" value="1"/>
</dbReference>
<dbReference type="Proteomes" id="UP000694541">
    <property type="component" value="Unplaced"/>
</dbReference>
<dbReference type="FunFam" id="3.40.50.300:FF:000355">
    <property type="entry name" value="Heterogeneous nuclear ribonucleoprotein U-like 1, isoform CRA_a"/>
    <property type="match status" value="1"/>
</dbReference>
<feature type="compositionally biased region" description="Basic and acidic residues" evidence="1">
    <location>
        <begin position="257"/>
        <end position="268"/>
    </location>
</feature>
<dbReference type="GO" id="GO:0005634">
    <property type="term" value="C:nucleus"/>
    <property type="evidence" value="ECO:0007669"/>
    <property type="project" value="TreeGrafter"/>
</dbReference>
<dbReference type="InterPro" id="IPR027417">
    <property type="entry name" value="P-loop_NTPase"/>
</dbReference>
<proteinExistence type="predicted"/>
<reference evidence="2" key="1">
    <citation type="submission" date="2025-08" db="UniProtKB">
        <authorList>
            <consortium name="Ensembl"/>
        </authorList>
    </citation>
    <scope>IDENTIFICATION</scope>
</reference>
<feature type="region of interest" description="Disordered" evidence="1">
    <location>
        <begin position="257"/>
        <end position="305"/>
    </location>
</feature>
<dbReference type="PANTHER" id="PTHR12381:SF66">
    <property type="entry name" value="HETEROGENEOUS NUCLEAR RIBONUCLEOPROTEIN U-LIKE PROTEIN 2"/>
    <property type="match status" value="1"/>
</dbReference>
<name>A0A8B9MDZ1_9AVES</name>
<dbReference type="Ensembl" id="ENSANIT00000007009.1">
    <property type="protein sequence ID" value="ENSANIP00000006780.1"/>
    <property type="gene ID" value="ENSANIG00000004574.1"/>
</dbReference>
<feature type="compositionally biased region" description="Basic residues" evidence="1">
    <location>
        <begin position="269"/>
        <end position="283"/>
    </location>
</feature>
<dbReference type="GO" id="GO:0003723">
    <property type="term" value="F:RNA binding"/>
    <property type="evidence" value="ECO:0007669"/>
    <property type="project" value="TreeGrafter"/>
</dbReference>
<evidence type="ECO:0000313" key="3">
    <source>
        <dbReference type="Proteomes" id="UP000694541"/>
    </source>
</evidence>
<accession>A0A8B9MDZ1</accession>
<dbReference type="Pfam" id="PF13671">
    <property type="entry name" value="AAA_33"/>
    <property type="match status" value="1"/>
</dbReference>
<organism evidence="2 3">
    <name type="scientific">Accipiter nisus</name>
    <name type="common">Eurasian sparrowhawk</name>
    <dbReference type="NCBI Taxonomy" id="211598"/>
    <lineage>
        <taxon>Eukaryota</taxon>
        <taxon>Metazoa</taxon>
        <taxon>Chordata</taxon>
        <taxon>Craniata</taxon>
        <taxon>Vertebrata</taxon>
        <taxon>Euteleostomi</taxon>
        <taxon>Archelosauria</taxon>
        <taxon>Archosauria</taxon>
        <taxon>Dinosauria</taxon>
        <taxon>Saurischia</taxon>
        <taxon>Theropoda</taxon>
        <taxon>Coelurosauria</taxon>
        <taxon>Aves</taxon>
        <taxon>Neognathae</taxon>
        <taxon>Neoaves</taxon>
        <taxon>Telluraves</taxon>
        <taxon>Accipitrimorphae</taxon>
        <taxon>Accipitriformes</taxon>
        <taxon>Accipitridae</taxon>
        <taxon>Accipitrinae</taxon>
        <taxon>Accipiter</taxon>
    </lineage>
</organism>
<dbReference type="GO" id="GO:0000380">
    <property type="term" value="P:alternative mRNA splicing, via spliceosome"/>
    <property type="evidence" value="ECO:0007669"/>
    <property type="project" value="TreeGrafter"/>
</dbReference>
<sequence>GLVELSFSKNGEEVGTAFQISKESLADRALLPHVLCKNCVVELNFGQKEEPFFPVPEDYVFIHAVPVEDRVRTPLPPKTTEECEVLLMVGLPGSGKTQWAQKHTQENREKRYNILGTETVLHQMRVSSTSLFLGQGRDLLIQQAAQCLSKLVQIAPRAKRNFILDQCNVYNSGQRRKLLAFKGFARKVIVIVPNEEDWKKRLELRKEAEGEDVPESVMLEMKANYSLPEKNDYLDEVIYGELTKEEAQPLVTKYKEEARKLLPPSEKRANRRNNRNKRNRQNRNRGQGYGEAPTGRRETGGADPSAGLARSVCAWHLPPCPNSNGNSGFVPQNGFGALRFHHSGDFSFCGGISQALAPSQPFVLV</sequence>
<reference evidence="2" key="2">
    <citation type="submission" date="2025-09" db="UniProtKB">
        <authorList>
            <consortium name="Ensembl"/>
        </authorList>
    </citation>
    <scope>IDENTIFICATION</scope>
</reference>
<protein>
    <submittedName>
        <fullName evidence="2">Uncharacterized protein</fullName>
    </submittedName>
</protein>
<keyword evidence="3" id="KW-1185">Reference proteome</keyword>
<dbReference type="PANTHER" id="PTHR12381">
    <property type="entry name" value="HETEROGENEOUS NUCLEAR RIBONUCLEOPROTEIN U FAMILY MEMBER"/>
    <property type="match status" value="1"/>
</dbReference>